<dbReference type="OrthoDB" id="5735516at2"/>
<accession>A0A365P4N0</accession>
<proteinExistence type="predicted"/>
<protein>
    <recommendedName>
        <fullName evidence="3">Peptidase E</fullName>
    </recommendedName>
</protein>
<reference evidence="1 2" key="1">
    <citation type="submission" date="2018-06" db="EMBL/GenBank/DDBJ databases">
        <title>Flavobacterium tibetense sp. nov., isolated from a wetland YonghuCo on Tibetan Plateau.</title>
        <authorList>
            <person name="Xing P."/>
            <person name="Phurbu D."/>
            <person name="Lu H."/>
        </authorList>
    </citation>
    <scope>NUCLEOTIDE SEQUENCE [LARGE SCALE GENOMIC DNA]</scope>
    <source>
        <strain evidence="1 2">YH5</strain>
    </source>
</reference>
<organism evidence="1 2">
    <name type="scientific">Flavobacterium tibetense</name>
    <dbReference type="NCBI Taxonomy" id="2233533"/>
    <lineage>
        <taxon>Bacteria</taxon>
        <taxon>Pseudomonadati</taxon>
        <taxon>Bacteroidota</taxon>
        <taxon>Flavobacteriia</taxon>
        <taxon>Flavobacteriales</taxon>
        <taxon>Flavobacteriaceae</taxon>
        <taxon>Flavobacterium</taxon>
    </lineage>
</organism>
<evidence type="ECO:0000313" key="2">
    <source>
        <dbReference type="Proteomes" id="UP000253319"/>
    </source>
</evidence>
<gene>
    <name evidence="1" type="ORF">DPN68_02425</name>
</gene>
<evidence type="ECO:0000313" key="1">
    <source>
        <dbReference type="EMBL" id="RBA29522.1"/>
    </source>
</evidence>
<sequence>MKLKYKIVVFGLFLTLSAFTWHKFYVSVTEVAYSEDKNRIEISTRIFIDDLEKGLEKKYNKKINLATKEEIPEAKDFIKGYVSQRIQANVNNKTAEVVFLGFETENDVLICYLKIDFSEKITTFELYNNMLTEIYADQQNLVHTNINNTKRSFLLTKTEKTALIKY</sequence>
<name>A0A365P4N0_9FLAO</name>
<keyword evidence="2" id="KW-1185">Reference proteome</keyword>
<comment type="caution">
    <text evidence="1">The sequence shown here is derived from an EMBL/GenBank/DDBJ whole genome shotgun (WGS) entry which is preliminary data.</text>
</comment>
<dbReference type="RefSeq" id="WP_113988004.1">
    <property type="nucleotide sequence ID" value="NZ_QLST01000002.1"/>
</dbReference>
<dbReference type="Proteomes" id="UP000253319">
    <property type="component" value="Unassembled WGS sequence"/>
</dbReference>
<dbReference type="Pfam" id="PF20420">
    <property type="entry name" value="DUF6702"/>
    <property type="match status" value="1"/>
</dbReference>
<evidence type="ECO:0008006" key="3">
    <source>
        <dbReference type="Google" id="ProtNLM"/>
    </source>
</evidence>
<dbReference type="AlphaFoldDB" id="A0A365P4N0"/>
<dbReference type="InterPro" id="IPR046525">
    <property type="entry name" value="DUF6702"/>
</dbReference>
<dbReference type="EMBL" id="QLST01000002">
    <property type="protein sequence ID" value="RBA29522.1"/>
    <property type="molecule type" value="Genomic_DNA"/>
</dbReference>